<evidence type="ECO:0000256" key="4">
    <source>
        <dbReference type="ARBA" id="ARBA00022475"/>
    </source>
</evidence>
<dbReference type="PROSITE" id="PS50893">
    <property type="entry name" value="ABC_TRANSPORTER_2"/>
    <property type="match status" value="1"/>
</dbReference>
<comment type="subunit">
    <text evidence="16">The complex is composed of two ATP-binding proteins (ArtP), two transmembrane proteins (ArtM and ArtQ) and two solute-binding proteins (ArtJ and ArtI).</text>
</comment>
<dbReference type="GO" id="GO:0005886">
    <property type="term" value="C:plasma membrane"/>
    <property type="evidence" value="ECO:0007669"/>
    <property type="project" value="UniProtKB-SubCell"/>
</dbReference>
<feature type="domain" description="ABC transporter" evidence="17">
    <location>
        <begin position="3"/>
        <end position="241"/>
    </location>
</feature>
<dbReference type="GO" id="GO:0005524">
    <property type="term" value="F:ATP binding"/>
    <property type="evidence" value="ECO:0007669"/>
    <property type="project" value="UniProtKB-KW"/>
</dbReference>
<evidence type="ECO:0000256" key="12">
    <source>
        <dbReference type="ARBA" id="ARBA00040096"/>
    </source>
</evidence>
<keyword evidence="3" id="KW-0813">Transport</keyword>
<comment type="catalytic activity">
    <reaction evidence="14">
        <text>L-arginine(out) + ATP + H2O = L-arginine(in) + ADP + phosphate + H(+)</text>
        <dbReference type="Rhea" id="RHEA:29879"/>
        <dbReference type="ChEBI" id="CHEBI:15377"/>
        <dbReference type="ChEBI" id="CHEBI:15378"/>
        <dbReference type="ChEBI" id="CHEBI:30616"/>
        <dbReference type="ChEBI" id="CHEBI:32682"/>
        <dbReference type="ChEBI" id="CHEBI:43474"/>
        <dbReference type="ChEBI" id="CHEBI:456216"/>
        <dbReference type="EC" id="7.4.2.1"/>
    </reaction>
    <physiologicalReaction direction="left-to-right" evidence="14">
        <dbReference type="Rhea" id="RHEA:29880"/>
    </physiologicalReaction>
</comment>
<gene>
    <name evidence="18" type="ORF">M998_1013</name>
</gene>
<evidence type="ECO:0000256" key="8">
    <source>
        <dbReference type="ARBA" id="ARBA00022967"/>
    </source>
</evidence>
<dbReference type="PANTHER" id="PTHR43166:SF25">
    <property type="entry name" value="ARGININE TRANSPORT ATP-BINDING PROTEIN ARTP"/>
    <property type="match status" value="1"/>
</dbReference>
<dbReference type="RefSeq" id="WP_068907872.1">
    <property type="nucleotide sequence ID" value="NZ_LXEW01000016.1"/>
</dbReference>
<dbReference type="OrthoDB" id="9802264at2"/>
<dbReference type="InterPro" id="IPR003439">
    <property type="entry name" value="ABC_transporter-like_ATP-bd"/>
</dbReference>
<dbReference type="EMBL" id="LXEW01000016">
    <property type="protein sequence ID" value="OAT53325.1"/>
    <property type="molecule type" value="Genomic_DNA"/>
</dbReference>
<dbReference type="SMART" id="SM00382">
    <property type="entry name" value="AAA"/>
    <property type="match status" value="1"/>
</dbReference>
<keyword evidence="7 18" id="KW-0067">ATP-binding</keyword>
<dbReference type="InterPro" id="IPR030679">
    <property type="entry name" value="ABC_ATPase_HisP-typ"/>
</dbReference>
<dbReference type="InterPro" id="IPR050086">
    <property type="entry name" value="MetN_ABC_transporter-like"/>
</dbReference>
<dbReference type="InterPro" id="IPR003593">
    <property type="entry name" value="AAA+_ATPase"/>
</dbReference>
<evidence type="ECO:0000256" key="2">
    <source>
        <dbReference type="ARBA" id="ARBA00005417"/>
    </source>
</evidence>
<dbReference type="InterPro" id="IPR017871">
    <property type="entry name" value="ABC_transporter-like_CS"/>
</dbReference>
<dbReference type="GO" id="GO:0015426">
    <property type="term" value="F:ATPase-coupled polar amino acid-transporter activity"/>
    <property type="evidence" value="ECO:0007669"/>
    <property type="project" value="UniProtKB-EC"/>
</dbReference>
<dbReference type="Proteomes" id="UP000078224">
    <property type="component" value="Unassembled WGS sequence"/>
</dbReference>
<evidence type="ECO:0000256" key="15">
    <source>
        <dbReference type="ARBA" id="ARBA00057227"/>
    </source>
</evidence>
<keyword evidence="5" id="KW-0997">Cell inner membrane</keyword>
<evidence type="ECO:0000256" key="5">
    <source>
        <dbReference type="ARBA" id="ARBA00022519"/>
    </source>
</evidence>
<evidence type="ECO:0000256" key="3">
    <source>
        <dbReference type="ARBA" id="ARBA00022448"/>
    </source>
</evidence>
<dbReference type="PANTHER" id="PTHR43166">
    <property type="entry name" value="AMINO ACID IMPORT ATP-BINDING PROTEIN"/>
    <property type="match status" value="1"/>
</dbReference>
<comment type="function">
    <text evidence="15">Part of the ABC transporter complex ArtPIQMJ involved in arginine transport. Probably responsible for energy coupling to the transport system.</text>
</comment>
<evidence type="ECO:0000313" key="18">
    <source>
        <dbReference type="EMBL" id="OAT53325.1"/>
    </source>
</evidence>
<dbReference type="GO" id="GO:0016887">
    <property type="term" value="F:ATP hydrolysis activity"/>
    <property type="evidence" value="ECO:0007669"/>
    <property type="project" value="InterPro"/>
</dbReference>
<dbReference type="SUPFAM" id="SSF52540">
    <property type="entry name" value="P-loop containing nucleoside triphosphate hydrolases"/>
    <property type="match status" value="1"/>
</dbReference>
<comment type="subcellular location">
    <subcellularLocation>
        <location evidence="1">Cell inner membrane</location>
        <topology evidence="1">Peripheral membrane protein</topology>
    </subcellularLocation>
</comment>
<keyword evidence="9" id="KW-0029">Amino-acid transport</keyword>
<dbReference type="PIRSF" id="PIRSF039085">
    <property type="entry name" value="ABC_ATPase_HisP"/>
    <property type="match status" value="1"/>
</dbReference>
<evidence type="ECO:0000256" key="14">
    <source>
        <dbReference type="ARBA" id="ARBA00047796"/>
    </source>
</evidence>
<evidence type="ECO:0000256" key="1">
    <source>
        <dbReference type="ARBA" id="ARBA00004417"/>
    </source>
</evidence>
<protein>
    <recommendedName>
        <fullName evidence="12">Arginine transport ATP-binding protein ArtP</fullName>
        <ecNumber evidence="11">7.4.2.1</ecNumber>
    </recommendedName>
</protein>
<dbReference type="Pfam" id="PF00005">
    <property type="entry name" value="ABC_tran"/>
    <property type="match status" value="1"/>
</dbReference>
<dbReference type="AlphaFoldDB" id="A0A1B7JZN0"/>
<comment type="similarity">
    <text evidence="2">Belongs to the ABC transporter superfamily.</text>
</comment>
<dbReference type="Gene3D" id="3.40.50.300">
    <property type="entry name" value="P-loop containing nucleotide triphosphate hydrolases"/>
    <property type="match status" value="1"/>
</dbReference>
<proteinExistence type="inferred from homology"/>
<name>A0A1B7JZN0_9GAMM</name>
<evidence type="ECO:0000259" key="17">
    <source>
        <dbReference type="PROSITE" id="PS50893"/>
    </source>
</evidence>
<dbReference type="EC" id="7.4.2.1" evidence="11"/>
<keyword evidence="18" id="KW-0378">Hydrolase</keyword>
<dbReference type="PATRIC" id="fig|1354272.4.peg.1036"/>
<evidence type="ECO:0000256" key="10">
    <source>
        <dbReference type="ARBA" id="ARBA00023136"/>
    </source>
</evidence>
<evidence type="ECO:0000256" key="9">
    <source>
        <dbReference type="ARBA" id="ARBA00022970"/>
    </source>
</evidence>
<dbReference type="InterPro" id="IPR027417">
    <property type="entry name" value="P-loop_NTPase"/>
</dbReference>
<keyword evidence="4" id="KW-1003">Cell membrane</keyword>
<comment type="catalytic activity">
    <reaction evidence="13">
        <text>a polar amino acid(out) + ATP + H2O = a polar amino acid(in) + ADP + phosphate + H(+)</text>
        <dbReference type="Rhea" id="RHEA:14673"/>
        <dbReference type="ChEBI" id="CHEBI:15377"/>
        <dbReference type="ChEBI" id="CHEBI:15378"/>
        <dbReference type="ChEBI" id="CHEBI:30616"/>
        <dbReference type="ChEBI" id="CHEBI:43474"/>
        <dbReference type="ChEBI" id="CHEBI:62031"/>
        <dbReference type="ChEBI" id="CHEBI:456216"/>
        <dbReference type="EC" id="7.4.2.1"/>
    </reaction>
    <physiologicalReaction direction="left-to-right" evidence="13">
        <dbReference type="Rhea" id="RHEA:14674"/>
    </physiologicalReaction>
</comment>
<keyword evidence="19" id="KW-1185">Reference proteome</keyword>
<reference evidence="18 19" key="1">
    <citation type="submission" date="2016-04" db="EMBL/GenBank/DDBJ databases">
        <title>ATOL: Assembling a taxonomically balanced genome-scale reconstruction of the evolutionary history of the Enterobacteriaceae.</title>
        <authorList>
            <person name="Plunkett G.III."/>
            <person name="Neeno-Eckwall E.C."/>
            <person name="Glasner J.D."/>
            <person name="Perna N.T."/>
        </authorList>
    </citation>
    <scope>NUCLEOTIDE SEQUENCE [LARGE SCALE GENOMIC DNA]</scope>
    <source>
        <strain evidence="18 19">ATCC 35613</strain>
    </source>
</reference>
<keyword evidence="10" id="KW-0472">Membrane</keyword>
<dbReference type="PROSITE" id="PS00211">
    <property type="entry name" value="ABC_TRANSPORTER_1"/>
    <property type="match status" value="1"/>
</dbReference>
<evidence type="ECO:0000256" key="6">
    <source>
        <dbReference type="ARBA" id="ARBA00022741"/>
    </source>
</evidence>
<evidence type="ECO:0000256" key="13">
    <source>
        <dbReference type="ARBA" id="ARBA00047624"/>
    </source>
</evidence>
<evidence type="ECO:0000256" key="16">
    <source>
        <dbReference type="ARBA" id="ARBA00063465"/>
    </source>
</evidence>
<sequence>MSIQLKNINCFYGSHQALFDINLECSAGETMVLLGPSGAGKSSLLRVLNLLEMPRSGNLNIVGQHFDFTSAPEAKAIRELRQNVGMVFQQYNLWPHLSVMDNLIEAPCRVLKLSKQEAQAKASKLLERLRLSQFSERYPLHLSGGQQQRVAIARALMMEPKVLLFDEPTAALDPEITAQVVDIIRELSATGITQVIVTHEVEIARKTASRVVYMENGHIVEQGDASHFATPQTKAFANYLSH</sequence>
<dbReference type="NCBIfam" id="NF008338">
    <property type="entry name" value="PRK11124.1"/>
    <property type="match status" value="1"/>
</dbReference>
<evidence type="ECO:0000256" key="11">
    <source>
        <dbReference type="ARBA" id="ARBA00038850"/>
    </source>
</evidence>
<keyword evidence="8" id="KW-1278">Translocase</keyword>
<evidence type="ECO:0000313" key="19">
    <source>
        <dbReference type="Proteomes" id="UP000078224"/>
    </source>
</evidence>
<evidence type="ECO:0000256" key="7">
    <source>
        <dbReference type="ARBA" id="ARBA00022840"/>
    </source>
</evidence>
<accession>A0A1B7JZN0</accession>
<dbReference type="FunFam" id="3.40.50.300:FF:000331">
    <property type="entry name" value="Arginine ABC transporter ATP-binding protein ArtP"/>
    <property type="match status" value="1"/>
</dbReference>
<keyword evidence="6" id="KW-0547">Nucleotide-binding</keyword>
<organism evidence="18 19">
    <name type="scientific">Providencia heimbachae ATCC 35613</name>
    <dbReference type="NCBI Taxonomy" id="1354272"/>
    <lineage>
        <taxon>Bacteria</taxon>
        <taxon>Pseudomonadati</taxon>
        <taxon>Pseudomonadota</taxon>
        <taxon>Gammaproteobacteria</taxon>
        <taxon>Enterobacterales</taxon>
        <taxon>Morganellaceae</taxon>
        <taxon>Providencia</taxon>
    </lineage>
</organism>
<comment type="caution">
    <text evidence="18">The sequence shown here is derived from an EMBL/GenBank/DDBJ whole genome shotgun (WGS) entry which is preliminary data.</text>
</comment>